<dbReference type="AlphaFoldDB" id="A0A0M0I5D3"/>
<evidence type="ECO:0000256" key="2">
    <source>
        <dbReference type="ARBA" id="ARBA00005722"/>
    </source>
</evidence>
<dbReference type="Proteomes" id="UP000037530">
    <property type="component" value="Unassembled WGS sequence"/>
</dbReference>
<dbReference type="PANTHER" id="PTHR38776:SF1">
    <property type="entry name" value="MLTA-INTERACTING PROTEIN-RELATED"/>
    <property type="match status" value="1"/>
</dbReference>
<comment type="caution">
    <text evidence="7">The sequence shown here is derived from an EMBL/GenBank/DDBJ whole genome shotgun (WGS) entry which is preliminary data.</text>
</comment>
<gene>
    <name evidence="7" type="ORF">AKJ31_02995</name>
</gene>
<dbReference type="RefSeq" id="WP_053407593.1">
    <property type="nucleotide sequence ID" value="NZ_LHPI01000001.1"/>
</dbReference>
<feature type="signal peptide" evidence="6">
    <location>
        <begin position="1"/>
        <end position="23"/>
    </location>
</feature>
<evidence type="ECO:0000256" key="1">
    <source>
        <dbReference type="ARBA" id="ARBA00004442"/>
    </source>
</evidence>
<dbReference type="OrthoDB" id="5295915at2"/>
<organism evidence="7 8">
    <name type="scientific">Vibrio hepatarius</name>
    <dbReference type="NCBI Taxonomy" id="171383"/>
    <lineage>
        <taxon>Bacteria</taxon>
        <taxon>Pseudomonadati</taxon>
        <taxon>Pseudomonadota</taxon>
        <taxon>Gammaproteobacteria</taxon>
        <taxon>Vibrionales</taxon>
        <taxon>Vibrionaceae</taxon>
        <taxon>Vibrio</taxon>
        <taxon>Vibrio oreintalis group</taxon>
    </lineage>
</organism>
<evidence type="ECO:0000256" key="4">
    <source>
        <dbReference type="ARBA" id="ARBA00023136"/>
    </source>
</evidence>
<keyword evidence="4" id="KW-0472">Membrane</keyword>
<keyword evidence="8" id="KW-1185">Reference proteome</keyword>
<keyword evidence="5" id="KW-0998">Cell outer membrane</keyword>
<evidence type="ECO:0000313" key="8">
    <source>
        <dbReference type="Proteomes" id="UP000037530"/>
    </source>
</evidence>
<feature type="chain" id="PRO_5005600612" description="Structural protein MipA" evidence="6">
    <location>
        <begin position="24"/>
        <end position="243"/>
    </location>
</feature>
<sequence length="243" mass="27001">MLKLVKFAPLVALTLLPTSNAFSQQQYQDFAFIGISGELGKSVFTDGSKAKASVQPNLFYNGEYGFIDGSLANVTLFPYVGLSGHWRFAEVSDDFDDISNGIENRDGNGELGITLGTVGARVTFLQDVTNQHNGYEVQLHLGRTFDVIDNYFTITPYVEVDYRSRELSQHLYDISFQESTASGLEQFESGHTWVYQGGLIGLVDVNTNWSALGKLELQHHDSDSPLIQRDLGWSFSLGAVYKF</sequence>
<proteinExistence type="inferred from homology"/>
<dbReference type="Pfam" id="PF06629">
    <property type="entry name" value="MipA"/>
    <property type="match status" value="1"/>
</dbReference>
<dbReference type="EMBL" id="LHPI01000001">
    <property type="protein sequence ID" value="KOO09337.1"/>
    <property type="molecule type" value="Genomic_DNA"/>
</dbReference>
<evidence type="ECO:0000256" key="3">
    <source>
        <dbReference type="ARBA" id="ARBA00022729"/>
    </source>
</evidence>
<dbReference type="GO" id="GO:0009279">
    <property type="term" value="C:cell outer membrane"/>
    <property type="evidence" value="ECO:0007669"/>
    <property type="project" value="UniProtKB-SubCell"/>
</dbReference>
<evidence type="ECO:0000256" key="6">
    <source>
        <dbReference type="SAM" id="SignalP"/>
    </source>
</evidence>
<accession>A0A0M0I5D3</accession>
<dbReference type="PATRIC" id="fig|171383.3.peg.611"/>
<dbReference type="PANTHER" id="PTHR38776">
    <property type="entry name" value="MLTA-INTERACTING PROTEIN-RELATED"/>
    <property type="match status" value="1"/>
</dbReference>
<protein>
    <recommendedName>
        <fullName evidence="9">Structural protein MipA</fullName>
    </recommendedName>
</protein>
<keyword evidence="3 6" id="KW-0732">Signal</keyword>
<evidence type="ECO:0000256" key="5">
    <source>
        <dbReference type="ARBA" id="ARBA00023237"/>
    </source>
</evidence>
<evidence type="ECO:0008006" key="9">
    <source>
        <dbReference type="Google" id="ProtNLM"/>
    </source>
</evidence>
<evidence type="ECO:0000313" key="7">
    <source>
        <dbReference type="EMBL" id="KOO09337.1"/>
    </source>
</evidence>
<name>A0A0M0I5D3_9VIBR</name>
<comment type="subcellular location">
    <subcellularLocation>
        <location evidence="1">Cell outer membrane</location>
    </subcellularLocation>
</comment>
<dbReference type="InterPro" id="IPR010583">
    <property type="entry name" value="MipA"/>
</dbReference>
<reference evidence="8" key="1">
    <citation type="submission" date="2015-08" db="EMBL/GenBank/DDBJ databases">
        <title>Vibrio galatheae sp. nov., a novel member of the Vibrionaceae family isolated from the Solomon Islands.</title>
        <authorList>
            <person name="Giubergia S."/>
            <person name="Machado H."/>
            <person name="Mateiu R.V."/>
            <person name="Gram L."/>
        </authorList>
    </citation>
    <scope>NUCLEOTIDE SEQUENCE [LARGE SCALE GENOMIC DNA]</scope>
    <source>
        <strain evidence="8">DSM 19134</strain>
    </source>
</reference>
<comment type="similarity">
    <text evidence="2">Belongs to the MipA/OmpV family.</text>
</comment>